<sequence>MPDDGNRYEIIGGDLLVTPPPSTEHQGISAILADLLFRARRAGYGRSFAAPTGVVLPTGDSAEPDLLFIRRDRLHIIAPDKVRGVPDLVIEILSPSNPENDLIRKYQANKRAGVPFYWVVDPAARAVQPYTLREGAYAADATLPSGDRLGSLLFPDITLDVGRLFLG</sequence>
<proteinExistence type="predicted"/>
<dbReference type="PANTHER" id="PTHR34107:SF4">
    <property type="entry name" value="SLL1222 PROTEIN"/>
    <property type="match status" value="1"/>
</dbReference>
<accession>A0A6J4VUY1</accession>
<dbReference type="InterPro" id="IPR011335">
    <property type="entry name" value="Restrct_endonuc-II-like"/>
</dbReference>
<dbReference type="CDD" id="cd06260">
    <property type="entry name" value="DUF820-like"/>
    <property type="match status" value="1"/>
</dbReference>
<name>A0A6J4VUY1_9BACT</name>
<reference evidence="2" key="1">
    <citation type="submission" date="2020-02" db="EMBL/GenBank/DDBJ databases">
        <authorList>
            <person name="Meier V. D."/>
        </authorList>
    </citation>
    <scope>NUCLEOTIDE SEQUENCE</scope>
    <source>
        <strain evidence="2">AVDCRST_MAG88</strain>
    </source>
</reference>
<feature type="domain" description="Putative restriction endonuclease" evidence="1">
    <location>
        <begin position="3"/>
        <end position="161"/>
    </location>
</feature>
<organism evidence="2">
    <name type="scientific">uncultured Thermomicrobiales bacterium</name>
    <dbReference type="NCBI Taxonomy" id="1645740"/>
    <lineage>
        <taxon>Bacteria</taxon>
        <taxon>Pseudomonadati</taxon>
        <taxon>Thermomicrobiota</taxon>
        <taxon>Thermomicrobia</taxon>
        <taxon>Thermomicrobiales</taxon>
        <taxon>environmental samples</taxon>
    </lineage>
</organism>
<dbReference type="Pfam" id="PF05685">
    <property type="entry name" value="Uma2"/>
    <property type="match status" value="1"/>
</dbReference>
<dbReference type="InterPro" id="IPR012296">
    <property type="entry name" value="Nuclease_put_TT1808"/>
</dbReference>
<dbReference type="PANTHER" id="PTHR34107">
    <property type="entry name" value="SLL0198 PROTEIN-RELATED"/>
    <property type="match status" value="1"/>
</dbReference>
<dbReference type="Gene3D" id="3.90.1570.10">
    <property type="entry name" value="tt1808, chain A"/>
    <property type="match status" value="1"/>
</dbReference>
<evidence type="ECO:0000259" key="1">
    <source>
        <dbReference type="Pfam" id="PF05685"/>
    </source>
</evidence>
<evidence type="ECO:0000313" key="2">
    <source>
        <dbReference type="EMBL" id="CAA9589842.1"/>
    </source>
</evidence>
<gene>
    <name evidence="2" type="ORF">AVDCRST_MAG88-4671</name>
</gene>
<protein>
    <recommendedName>
        <fullName evidence="1">Putative restriction endonuclease domain-containing protein</fullName>
    </recommendedName>
</protein>
<dbReference type="SUPFAM" id="SSF52980">
    <property type="entry name" value="Restriction endonuclease-like"/>
    <property type="match status" value="1"/>
</dbReference>
<dbReference type="AlphaFoldDB" id="A0A6J4VUY1"/>
<dbReference type="InterPro" id="IPR008538">
    <property type="entry name" value="Uma2"/>
</dbReference>
<dbReference type="EMBL" id="CADCWM010001211">
    <property type="protein sequence ID" value="CAA9589842.1"/>
    <property type="molecule type" value="Genomic_DNA"/>
</dbReference>